<feature type="chain" id="PRO_5045962521" description="AsmA-like C-terminal domain-containing protein" evidence="1">
    <location>
        <begin position="41"/>
        <end position="653"/>
    </location>
</feature>
<evidence type="ECO:0000256" key="1">
    <source>
        <dbReference type="SAM" id="SignalP"/>
    </source>
</evidence>
<name>A0ABU0FM42_9HYPH</name>
<dbReference type="EMBL" id="JAUSVK010000001">
    <property type="protein sequence ID" value="MDQ0395130.1"/>
    <property type="molecule type" value="Genomic_DNA"/>
</dbReference>
<comment type="caution">
    <text evidence="2">The sequence shown here is derived from an EMBL/GenBank/DDBJ whole genome shotgun (WGS) entry which is preliminary data.</text>
</comment>
<gene>
    <name evidence="2" type="ORF">J3R73_004922</name>
</gene>
<reference evidence="2 3" key="1">
    <citation type="submission" date="2023-07" db="EMBL/GenBank/DDBJ databases">
        <title>Genomic Encyclopedia of Type Strains, Phase IV (KMG-IV): sequencing the most valuable type-strain genomes for metagenomic binning, comparative biology and taxonomic classification.</title>
        <authorList>
            <person name="Goeker M."/>
        </authorList>
    </citation>
    <scope>NUCLEOTIDE SEQUENCE [LARGE SCALE GENOMIC DNA]</scope>
    <source>
        <strain evidence="2 3">DSM 5896</strain>
    </source>
</reference>
<dbReference type="Proteomes" id="UP001237448">
    <property type="component" value="Unassembled WGS sequence"/>
</dbReference>
<organism evidence="2 3">
    <name type="scientific">Labrys monachus</name>
    <dbReference type="NCBI Taxonomy" id="217067"/>
    <lineage>
        <taxon>Bacteria</taxon>
        <taxon>Pseudomonadati</taxon>
        <taxon>Pseudomonadota</taxon>
        <taxon>Alphaproteobacteria</taxon>
        <taxon>Hyphomicrobiales</taxon>
        <taxon>Xanthobacteraceae</taxon>
        <taxon>Labrys</taxon>
    </lineage>
</organism>
<accession>A0ABU0FM42</accession>
<protein>
    <recommendedName>
        <fullName evidence="4">AsmA-like C-terminal domain-containing protein</fullName>
    </recommendedName>
</protein>
<keyword evidence="3" id="KW-1185">Reference proteome</keyword>
<evidence type="ECO:0008006" key="4">
    <source>
        <dbReference type="Google" id="ProtNLM"/>
    </source>
</evidence>
<sequence>MKARPHLPRSTGPRPGLRRRAAAVLLAAGLSGVALQPAAAFDGSAPAVTIATGTDTVAGDTRVLTDVRIAYPGAGAPAITIGKLTAKGLKQRGEGFQAGEVTVEKVLVQGGPEGMAVEIPAATLRDVAGPALGAASLSTQASPGHLPPIAILLLQATCGAADIPQVVVHSLAPSAPPLATYTHVALDRLESGKAARLGFDGLDSKSADGAHLTAGQAEIDNLDFGALAAWLDDALAAAAAPQMKPVYSSFELNDVTFADAAGSGSVNRISGRDFELGPPGIKPSQLVDLLGHLGTGGDDASAHPADTVRLVRTLLSAFSLGNLRMDGLVVDEDGKPPLGIGLIRAEALSGSGIGELRFGDISGTTRDENAPFTLGSMALRDLSVTDLDPLLDRVAAGGQPSDLGEDQYPKVRASGFAMADFVAQIPDKGEVRVGGFTIDAPDWVGLLPSTLSIHLGGLSSPLATIDDPESRAVFERLGLKLVEINADIDLAWKEAEQTLTIGPASLDIGDFARFEVGATFGNVPRSVFVSPATSIVSLLGADFRGASLHVVDGGGLGKLIALSASDQKVTVQQLALGSTLLAQSELGALLGDANARTIGEAIQAFIVRPDALTIDVHTRRPLPIAPLLGGAETLGDSDRRTIRDSVTIDTKPE</sequence>
<keyword evidence="1" id="KW-0732">Signal</keyword>
<evidence type="ECO:0000313" key="2">
    <source>
        <dbReference type="EMBL" id="MDQ0395130.1"/>
    </source>
</evidence>
<feature type="signal peptide" evidence="1">
    <location>
        <begin position="1"/>
        <end position="40"/>
    </location>
</feature>
<dbReference type="RefSeq" id="WP_307433498.1">
    <property type="nucleotide sequence ID" value="NZ_JAUSVK010000001.1"/>
</dbReference>
<evidence type="ECO:0000313" key="3">
    <source>
        <dbReference type="Proteomes" id="UP001237448"/>
    </source>
</evidence>
<proteinExistence type="predicted"/>